<keyword evidence="2" id="KW-0547">Nucleotide-binding</keyword>
<dbReference type="InterPro" id="IPR027417">
    <property type="entry name" value="P-loop_NTPase"/>
</dbReference>
<evidence type="ECO:0000313" key="2">
    <source>
        <dbReference type="EMBL" id="HIQ82461.1"/>
    </source>
</evidence>
<evidence type="ECO:0000259" key="1">
    <source>
        <dbReference type="Pfam" id="PF01695"/>
    </source>
</evidence>
<name>A0A9D1CW66_9FIRM</name>
<gene>
    <name evidence="2" type="ORF">IAA52_05105</name>
</gene>
<dbReference type="GO" id="GO:0005524">
    <property type="term" value="F:ATP binding"/>
    <property type="evidence" value="ECO:0007669"/>
    <property type="project" value="UniProtKB-KW"/>
</dbReference>
<dbReference type="InterPro" id="IPR002611">
    <property type="entry name" value="IstB_ATP-bd"/>
</dbReference>
<comment type="caution">
    <text evidence="2">The sequence shown here is derived from an EMBL/GenBank/DDBJ whole genome shotgun (WGS) entry which is preliminary data.</text>
</comment>
<proteinExistence type="predicted"/>
<dbReference type="Proteomes" id="UP000824260">
    <property type="component" value="Unassembled WGS sequence"/>
</dbReference>
<evidence type="ECO:0000313" key="3">
    <source>
        <dbReference type="Proteomes" id="UP000824260"/>
    </source>
</evidence>
<reference evidence="2" key="1">
    <citation type="submission" date="2020-10" db="EMBL/GenBank/DDBJ databases">
        <authorList>
            <person name="Gilroy R."/>
        </authorList>
    </citation>
    <scope>NUCLEOTIDE SEQUENCE</scope>
    <source>
        <strain evidence="2">ChiSjej6B24-2974</strain>
    </source>
</reference>
<dbReference type="GO" id="GO:0006260">
    <property type="term" value="P:DNA replication"/>
    <property type="evidence" value="ECO:0007669"/>
    <property type="project" value="TreeGrafter"/>
</dbReference>
<protein>
    <submittedName>
        <fullName evidence="2">ATP-binding protein</fullName>
    </submittedName>
</protein>
<sequence length="323" mass="37024">MTRAERIRALLDEYARQRYQNEREQRAREREAFARDPELETLRARSLALATQSLRAAMDEPDKEKRRAIAGQMRQKGALINAETRRRLRALGLAEDYLEEHYRCPECRDTGYVGDAPARFCACFERRLAAMETEGAPQEQTFETFNAAFVPEEGGQRERLIKARDALEKFADRYPDVPQRNIVLSGAGGLGKSFLLNCVYERVSRRGYAATRVTAFRMFDEMRKRHMSGGEDADGFAALLEAPLLLVDDLGTEPLMRNITVEYLFLLVNERMEAALSTMFTTNLTPAQIQERYGERVCSRLFDRSRALAIKLEGKDLRLHGIR</sequence>
<organism evidence="2 3">
    <name type="scientific">Candidatus Pullichristensenella stercorigallinarum</name>
    <dbReference type="NCBI Taxonomy" id="2840909"/>
    <lineage>
        <taxon>Bacteria</taxon>
        <taxon>Bacillati</taxon>
        <taxon>Bacillota</taxon>
        <taxon>Clostridia</taxon>
        <taxon>Candidatus Pullichristensenella</taxon>
    </lineage>
</organism>
<dbReference type="PANTHER" id="PTHR30050:SF4">
    <property type="entry name" value="ATP-BINDING PROTEIN RV3427C IN INSERTION SEQUENCE-RELATED"/>
    <property type="match status" value="1"/>
</dbReference>
<dbReference type="PANTHER" id="PTHR30050">
    <property type="entry name" value="CHROMOSOMAL REPLICATION INITIATOR PROTEIN DNAA"/>
    <property type="match status" value="1"/>
</dbReference>
<feature type="domain" description="IstB-like ATP-binding" evidence="1">
    <location>
        <begin position="179"/>
        <end position="304"/>
    </location>
</feature>
<dbReference type="Gene3D" id="3.40.50.300">
    <property type="entry name" value="P-loop containing nucleotide triphosphate hydrolases"/>
    <property type="match status" value="1"/>
</dbReference>
<keyword evidence="2" id="KW-0067">ATP-binding</keyword>
<dbReference type="SUPFAM" id="SSF52540">
    <property type="entry name" value="P-loop containing nucleoside triphosphate hydrolases"/>
    <property type="match status" value="1"/>
</dbReference>
<reference evidence="2" key="2">
    <citation type="journal article" date="2021" name="PeerJ">
        <title>Extensive microbial diversity within the chicken gut microbiome revealed by metagenomics and culture.</title>
        <authorList>
            <person name="Gilroy R."/>
            <person name="Ravi A."/>
            <person name="Getino M."/>
            <person name="Pursley I."/>
            <person name="Horton D.L."/>
            <person name="Alikhan N.F."/>
            <person name="Baker D."/>
            <person name="Gharbi K."/>
            <person name="Hall N."/>
            <person name="Watson M."/>
            <person name="Adriaenssens E.M."/>
            <person name="Foster-Nyarko E."/>
            <person name="Jarju S."/>
            <person name="Secka A."/>
            <person name="Antonio M."/>
            <person name="Oren A."/>
            <person name="Chaudhuri R.R."/>
            <person name="La Ragione R."/>
            <person name="Hildebrand F."/>
            <person name="Pallen M.J."/>
        </authorList>
    </citation>
    <scope>NUCLEOTIDE SEQUENCE</scope>
    <source>
        <strain evidence="2">ChiSjej6B24-2974</strain>
    </source>
</reference>
<accession>A0A9D1CW66</accession>
<dbReference type="Pfam" id="PF01695">
    <property type="entry name" value="IstB_IS21"/>
    <property type="match status" value="1"/>
</dbReference>
<dbReference type="AlphaFoldDB" id="A0A9D1CW66"/>
<dbReference type="EMBL" id="DVFZ01000051">
    <property type="protein sequence ID" value="HIQ82461.1"/>
    <property type="molecule type" value="Genomic_DNA"/>
</dbReference>